<feature type="compositionally biased region" description="Low complexity" evidence="5">
    <location>
        <begin position="41"/>
        <end position="70"/>
    </location>
</feature>
<dbReference type="Gene3D" id="3.90.470.10">
    <property type="entry name" value="Ribosomal protein L22/L17"/>
    <property type="match status" value="1"/>
</dbReference>
<comment type="similarity">
    <text evidence="1 4">Belongs to the universal ribosomal protein uL22 family.</text>
</comment>
<feature type="compositionally biased region" description="Low complexity" evidence="5">
    <location>
        <begin position="121"/>
        <end position="145"/>
    </location>
</feature>
<dbReference type="GO" id="GO:0015934">
    <property type="term" value="C:large ribosomal subunit"/>
    <property type="evidence" value="ECO:0007669"/>
    <property type="project" value="InterPro"/>
</dbReference>
<dbReference type="Pfam" id="PF00237">
    <property type="entry name" value="Ribosomal_L22"/>
    <property type="match status" value="1"/>
</dbReference>
<dbReference type="GO" id="GO:0003735">
    <property type="term" value="F:structural constituent of ribosome"/>
    <property type="evidence" value="ECO:0007669"/>
    <property type="project" value="InterPro"/>
</dbReference>
<evidence type="ECO:0000313" key="7">
    <source>
        <dbReference type="Proteomes" id="UP000184546"/>
    </source>
</evidence>
<dbReference type="PANTHER" id="PTHR13501">
    <property type="entry name" value="CHLOROPLAST 50S RIBOSOMAL PROTEIN L22-RELATED"/>
    <property type="match status" value="1"/>
</dbReference>
<name>A0A1L9WVH2_ASPA1</name>
<dbReference type="RefSeq" id="XP_020056247.1">
    <property type="nucleotide sequence ID" value="XM_020201278.1"/>
</dbReference>
<keyword evidence="3 4" id="KW-0687">Ribonucleoprotein</keyword>
<dbReference type="Proteomes" id="UP000184546">
    <property type="component" value="Unassembled WGS sequence"/>
</dbReference>
<dbReference type="VEuPathDB" id="FungiDB:ASPACDRAFT_43542"/>
<dbReference type="FunFam" id="3.90.470.10:FF:000017">
    <property type="entry name" value="54S ribosomal protein L22, mitochondrial"/>
    <property type="match status" value="1"/>
</dbReference>
<dbReference type="AlphaFoldDB" id="A0A1L9WVH2"/>
<dbReference type="OrthoDB" id="416470at2759"/>
<evidence type="ECO:0000256" key="2">
    <source>
        <dbReference type="ARBA" id="ARBA00022980"/>
    </source>
</evidence>
<sequence>MASMGSIQPYGHLIRSARTNLTYVPRRTLTSTVIRYAQEGNNDSNAPNNNKPTPESQPQQQPSKPSALSSIKNFFFGGSKSDAPKPTIRPVTAPPKREGSLGTDSIFSEDEAGPKLITTGRTPTSRKTASTTGTGTGATADGNGPTEEERAAAAAQRTFAVEKRDRSMLQAVLDPKPRTRLRWEKKMVIREVRRRGRLTRAEQIMRTERESLVKSHFFKTSIKKLGPLCRQIAGKSIDEAILQMRLSKKKAAKEVLEHLKHAKNIAIVRSGMGLGAVVPKVEAEEAEEAAPKKPTPQPVTITLKDGSKKTITDPTAIYIDQVWVNRGPYGYEADHRARGVINMMRPPHTGMSVLLKEEATRIREWKEREARDLRRRKAQLWTPLPDRPITQQNQYYSW</sequence>
<organism evidence="6 7">
    <name type="scientific">Aspergillus aculeatus (strain ATCC 16872 / CBS 172.66 / WB 5094)</name>
    <dbReference type="NCBI Taxonomy" id="690307"/>
    <lineage>
        <taxon>Eukaryota</taxon>
        <taxon>Fungi</taxon>
        <taxon>Dikarya</taxon>
        <taxon>Ascomycota</taxon>
        <taxon>Pezizomycotina</taxon>
        <taxon>Eurotiomycetes</taxon>
        <taxon>Eurotiomycetidae</taxon>
        <taxon>Eurotiales</taxon>
        <taxon>Aspergillaceae</taxon>
        <taxon>Aspergillus</taxon>
        <taxon>Aspergillus subgen. Circumdati</taxon>
    </lineage>
</organism>
<proteinExistence type="inferred from homology"/>
<dbReference type="InterPro" id="IPR001063">
    <property type="entry name" value="Ribosomal_uL22"/>
</dbReference>
<dbReference type="OMA" id="QRQYYSW"/>
<dbReference type="GeneID" id="30975092"/>
<accession>A0A1L9WVH2</accession>
<protein>
    <recommendedName>
        <fullName evidence="8">Ribosomal protein L22</fullName>
    </recommendedName>
</protein>
<reference evidence="7" key="1">
    <citation type="journal article" date="2017" name="Genome Biol.">
        <title>Comparative genomics reveals high biological diversity and specific adaptations in the industrially and medically important fungal genus Aspergillus.</title>
        <authorList>
            <person name="de Vries R.P."/>
            <person name="Riley R."/>
            <person name="Wiebenga A."/>
            <person name="Aguilar-Osorio G."/>
            <person name="Amillis S."/>
            <person name="Uchima C.A."/>
            <person name="Anderluh G."/>
            <person name="Asadollahi M."/>
            <person name="Askin M."/>
            <person name="Barry K."/>
            <person name="Battaglia E."/>
            <person name="Bayram O."/>
            <person name="Benocci T."/>
            <person name="Braus-Stromeyer S.A."/>
            <person name="Caldana C."/>
            <person name="Canovas D."/>
            <person name="Cerqueira G.C."/>
            <person name="Chen F."/>
            <person name="Chen W."/>
            <person name="Choi C."/>
            <person name="Clum A."/>
            <person name="Dos Santos R.A."/>
            <person name="Damasio A.R."/>
            <person name="Diallinas G."/>
            <person name="Emri T."/>
            <person name="Fekete E."/>
            <person name="Flipphi M."/>
            <person name="Freyberg S."/>
            <person name="Gallo A."/>
            <person name="Gournas C."/>
            <person name="Habgood R."/>
            <person name="Hainaut M."/>
            <person name="Harispe M.L."/>
            <person name="Henrissat B."/>
            <person name="Hilden K.S."/>
            <person name="Hope R."/>
            <person name="Hossain A."/>
            <person name="Karabika E."/>
            <person name="Karaffa L."/>
            <person name="Karanyi Z."/>
            <person name="Krasevec N."/>
            <person name="Kuo A."/>
            <person name="Kusch H."/>
            <person name="LaButti K."/>
            <person name="Lagendijk E.L."/>
            <person name="Lapidus A."/>
            <person name="Levasseur A."/>
            <person name="Lindquist E."/>
            <person name="Lipzen A."/>
            <person name="Logrieco A.F."/>
            <person name="MacCabe A."/>
            <person name="Maekelae M.R."/>
            <person name="Malavazi I."/>
            <person name="Melin P."/>
            <person name="Meyer V."/>
            <person name="Mielnichuk N."/>
            <person name="Miskei M."/>
            <person name="Molnar A.P."/>
            <person name="Mule G."/>
            <person name="Ngan C.Y."/>
            <person name="Orejas M."/>
            <person name="Orosz E."/>
            <person name="Ouedraogo J.P."/>
            <person name="Overkamp K.M."/>
            <person name="Park H.-S."/>
            <person name="Perrone G."/>
            <person name="Piumi F."/>
            <person name="Punt P.J."/>
            <person name="Ram A.F."/>
            <person name="Ramon A."/>
            <person name="Rauscher S."/>
            <person name="Record E."/>
            <person name="Riano-Pachon D.M."/>
            <person name="Robert V."/>
            <person name="Roehrig J."/>
            <person name="Ruller R."/>
            <person name="Salamov A."/>
            <person name="Salih N.S."/>
            <person name="Samson R.A."/>
            <person name="Sandor E."/>
            <person name="Sanguinetti M."/>
            <person name="Schuetze T."/>
            <person name="Sepcic K."/>
            <person name="Shelest E."/>
            <person name="Sherlock G."/>
            <person name="Sophianopoulou V."/>
            <person name="Squina F.M."/>
            <person name="Sun H."/>
            <person name="Susca A."/>
            <person name="Todd R.B."/>
            <person name="Tsang A."/>
            <person name="Unkles S.E."/>
            <person name="van de Wiele N."/>
            <person name="van Rossen-Uffink D."/>
            <person name="Oliveira J.V."/>
            <person name="Vesth T.C."/>
            <person name="Visser J."/>
            <person name="Yu J.-H."/>
            <person name="Zhou M."/>
            <person name="Andersen M.R."/>
            <person name="Archer D.B."/>
            <person name="Baker S.E."/>
            <person name="Benoit I."/>
            <person name="Brakhage A.A."/>
            <person name="Braus G.H."/>
            <person name="Fischer R."/>
            <person name="Frisvad J.C."/>
            <person name="Goldman G.H."/>
            <person name="Houbraken J."/>
            <person name="Oakley B."/>
            <person name="Pocsi I."/>
            <person name="Scazzocchio C."/>
            <person name="Seiboth B."/>
            <person name="vanKuyk P.A."/>
            <person name="Wortman J."/>
            <person name="Dyer P.S."/>
            <person name="Grigoriev I.V."/>
        </authorList>
    </citation>
    <scope>NUCLEOTIDE SEQUENCE [LARGE SCALE GENOMIC DNA]</scope>
    <source>
        <strain evidence="7">ATCC 16872 / CBS 172.66 / WB 5094</strain>
    </source>
</reference>
<evidence type="ECO:0000313" key="6">
    <source>
        <dbReference type="EMBL" id="OJJ99907.1"/>
    </source>
</evidence>
<evidence type="ECO:0000256" key="4">
    <source>
        <dbReference type="RuleBase" id="RU004005"/>
    </source>
</evidence>
<dbReference type="STRING" id="690307.A0A1L9WVH2"/>
<evidence type="ECO:0008006" key="8">
    <source>
        <dbReference type="Google" id="ProtNLM"/>
    </source>
</evidence>
<dbReference type="GO" id="GO:0006412">
    <property type="term" value="P:translation"/>
    <property type="evidence" value="ECO:0007669"/>
    <property type="project" value="InterPro"/>
</dbReference>
<dbReference type="CDD" id="cd00336">
    <property type="entry name" value="Ribosomal_L22"/>
    <property type="match status" value="1"/>
</dbReference>
<feature type="region of interest" description="Disordered" evidence="5">
    <location>
        <begin position="38"/>
        <end position="147"/>
    </location>
</feature>
<evidence type="ECO:0000256" key="3">
    <source>
        <dbReference type="ARBA" id="ARBA00023274"/>
    </source>
</evidence>
<keyword evidence="2 4" id="KW-0689">Ribosomal protein</keyword>
<dbReference type="InterPro" id="IPR047867">
    <property type="entry name" value="Ribosomal_uL22_bac/org-type"/>
</dbReference>
<evidence type="ECO:0000256" key="5">
    <source>
        <dbReference type="SAM" id="MobiDB-lite"/>
    </source>
</evidence>
<keyword evidence="7" id="KW-1185">Reference proteome</keyword>
<gene>
    <name evidence="6" type="ORF">ASPACDRAFT_43542</name>
</gene>
<dbReference type="InterPro" id="IPR036394">
    <property type="entry name" value="Ribosomal_uL22_sf"/>
</dbReference>
<dbReference type="SUPFAM" id="SSF54843">
    <property type="entry name" value="Ribosomal protein L22"/>
    <property type="match status" value="1"/>
</dbReference>
<dbReference type="EMBL" id="KV878977">
    <property type="protein sequence ID" value="OJJ99907.1"/>
    <property type="molecule type" value="Genomic_DNA"/>
</dbReference>
<dbReference type="PANTHER" id="PTHR13501:SF10">
    <property type="entry name" value="LARGE RIBOSOMAL SUBUNIT PROTEIN UL22M"/>
    <property type="match status" value="1"/>
</dbReference>
<evidence type="ECO:0000256" key="1">
    <source>
        <dbReference type="ARBA" id="ARBA00009451"/>
    </source>
</evidence>